<evidence type="ECO:0000256" key="5">
    <source>
        <dbReference type="ARBA" id="ARBA00048488"/>
    </source>
</evidence>
<dbReference type="GO" id="GO:0006979">
    <property type="term" value="P:response to oxidative stress"/>
    <property type="evidence" value="ECO:0007669"/>
    <property type="project" value="InterPro"/>
</dbReference>
<feature type="binding site" evidence="6">
    <location>
        <position position="100"/>
    </location>
    <ligand>
        <name>Zn(2+)</name>
        <dbReference type="ChEBI" id="CHEBI:29105"/>
    </ligand>
</feature>
<dbReference type="FunFam" id="2.170.150.20:FF:000009">
    <property type="entry name" value="Peptide-methionine (R)-S-oxide reductase"/>
    <property type="match status" value="1"/>
</dbReference>
<dbReference type="PROSITE" id="PS51790">
    <property type="entry name" value="MSRB"/>
    <property type="match status" value="1"/>
</dbReference>
<proteinExistence type="inferred from homology"/>
<dbReference type="KEGG" id="ajp:AMJAP_1942"/>
<dbReference type="Proteomes" id="UP000595663">
    <property type="component" value="Chromosome"/>
</dbReference>
<dbReference type="RefSeq" id="WP_019620688.1">
    <property type="nucleotide sequence ID" value="NZ_AP014545.1"/>
</dbReference>
<sequence length="138" mass="15328">MAGDDFKVKKTDSQWRDQLTPEQYYVCREKGTERPGTGKYDQHFNAGEYHCVACGEKLFESESKFDAGCGWPSFDAPAESDNIKENADSSHGMIRTEVVCNSCGAHLGHLFPDGPTQTGMRYCINSVSIDFSPEEDGE</sequence>
<dbReference type="InterPro" id="IPR028427">
    <property type="entry name" value="Met_Sox_Rdtase_MsrB"/>
</dbReference>
<keyword evidence="4 6" id="KW-0560">Oxidoreductase</keyword>
<feature type="binding site" evidence="6">
    <location>
        <position position="54"/>
    </location>
    <ligand>
        <name>Zn(2+)</name>
        <dbReference type="ChEBI" id="CHEBI:29105"/>
    </ligand>
</feature>
<dbReference type="AlphaFoldDB" id="A0A7R6PNB1"/>
<protein>
    <recommendedName>
        <fullName evidence="6">Peptide methionine sulfoxide reductase MsrB</fullName>
        <ecNumber evidence="6">1.8.4.12</ecNumber>
    </recommendedName>
    <alternativeName>
        <fullName evidence="6">Peptide-methionine (R)-S-oxide reductase</fullName>
    </alternativeName>
</protein>
<keyword evidence="2 6" id="KW-0479">Metal-binding</keyword>
<dbReference type="EMBL" id="AP014545">
    <property type="protein sequence ID" value="BBB26533.1"/>
    <property type="molecule type" value="Genomic_DNA"/>
</dbReference>
<comment type="catalytic activity">
    <reaction evidence="5 6">
        <text>L-methionyl-[protein] + [thioredoxin]-disulfide + H2O = L-methionyl-(R)-S-oxide-[protein] + [thioredoxin]-dithiol</text>
        <dbReference type="Rhea" id="RHEA:24164"/>
        <dbReference type="Rhea" id="RHEA-COMP:10698"/>
        <dbReference type="Rhea" id="RHEA-COMP:10700"/>
        <dbReference type="Rhea" id="RHEA-COMP:12313"/>
        <dbReference type="Rhea" id="RHEA-COMP:12314"/>
        <dbReference type="ChEBI" id="CHEBI:15377"/>
        <dbReference type="ChEBI" id="CHEBI:16044"/>
        <dbReference type="ChEBI" id="CHEBI:29950"/>
        <dbReference type="ChEBI" id="CHEBI:45764"/>
        <dbReference type="ChEBI" id="CHEBI:50058"/>
        <dbReference type="EC" id="1.8.4.12"/>
    </reaction>
</comment>
<gene>
    <name evidence="6 8" type="primary">msrB</name>
    <name evidence="8" type="ORF">AMJAP_1942</name>
</gene>
<dbReference type="NCBIfam" id="TIGR00357">
    <property type="entry name" value="peptide-methionine (R)-S-oxide reductase MsrB"/>
    <property type="match status" value="1"/>
</dbReference>
<reference evidence="8 9" key="1">
    <citation type="journal article" date="2008" name="Int. J. Syst. Evol. Microbiol.">
        <title>Amphritea japonica sp. nov. and Amphritea balenae sp. nov., isolated from the sediment adjacent to sperm whale carcasses off Kagoshima, Japan.</title>
        <authorList>
            <person name="Miyazaki M."/>
            <person name="Nogi Y."/>
            <person name="Fujiwara Y."/>
            <person name="Kawato M."/>
            <person name="Nagahama T."/>
            <person name="Kubokawa K."/>
            <person name="Horikoshi K."/>
        </authorList>
    </citation>
    <scope>NUCLEOTIDE SEQUENCE [LARGE SCALE GENOMIC DNA]</scope>
    <source>
        <strain evidence="8 9">ATCC BAA-1530</strain>
    </source>
</reference>
<dbReference type="Pfam" id="PF01641">
    <property type="entry name" value="SelR"/>
    <property type="match status" value="1"/>
</dbReference>
<dbReference type="SUPFAM" id="SSF51316">
    <property type="entry name" value="Mss4-like"/>
    <property type="match status" value="1"/>
</dbReference>
<dbReference type="GO" id="GO:0030091">
    <property type="term" value="P:protein repair"/>
    <property type="evidence" value="ECO:0007669"/>
    <property type="project" value="InterPro"/>
</dbReference>
<accession>A0A7R6PNB1</accession>
<dbReference type="Gene3D" id="2.170.150.20">
    <property type="entry name" value="Peptide methionine sulfoxide reductase"/>
    <property type="match status" value="1"/>
</dbReference>
<evidence type="ECO:0000313" key="9">
    <source>
        <dbReference type="Proteomes" id="UP000595663"/>
    </source>
</evidence>
<name>A0A7R6PNB1_9GAMM</name>
<feature type="active site" description="Nucleophile" evidence="6">
    <location>
        <position position="123"/>
    </location>
</feature>
<dbReference type="InterPro" id="IPR011057">
    <property type="entry name" value="Mss4-like_sf"/>
</dbReference>
<keyword evidence="9" id="KW-1185">Reference proteome</keyword>
<dbReference type="GO" id="GO:0005737">
    <property type="term" value="C:cytoplasm"/>
    <property type="evidence" value="ECO:0007669"/>
    <property type="project" value="TreeGrafter"/>
</dbReference>
<dbReference type="GO" id="GO:0033743">
    <property type="term" value="F:peptide-methionine (R)-S-oxide reductase activity"/>
    <property type="evidence" value="ECO:0007669"/>
    <property type="project" value="UniProtKB-UniRule"/>
</dbReference>
<dbReference type="PANTHER" id="PTHR10173:SF52">
    <property type="entry name" value="METHIONINE-R-SULFOXIDE REDUCTASE B1"/>
    <property type="match status" value="1"/>
</dbReference>
<evidence type="ECO:0000313" key="8">
    <source>
        <dbReference type="EMBL" id="BBB26533.1"/>
    </source>
</evidence>
<dbReference type="PANTHER" id="PTHR10173">
    <property type="entry name" value="METHIONINE SULFOXIDE REDUCTASE"/>
    <property type="match status" value="1"/>
</dbReference>
<dbReference type="GO" id="GO:0008270">
    <property type="term" value="F:zinc ion binding"/>
    <property type="evidence" value="ECO:0007669"/>
    <property type="project" value="UniProtKB-UniRule"/>
</dbReference>
<feature type="domain" description="MsrB" evidence="7">
    <location>
        <begin position="12"/>
        <end position="134"/>
    </location>
</feature>
<organism evidence="8 9">
    <name type="scientific">Amphritea japonica ATCC BAA-1530</name>
    <dbReference type="NCBI Taxonomy" id="1278309"/>
    <lineage>
        <taxon>Bacteria</taxon>
        <taxon>Pseudomonadati</taxon>
        <taxon>Pseudomonadota</taxon>
        <taxon>Gammaproteobacteria</taxon>
        <taxon>Oceanospirillales</taxon>
        <taxon>Oceanospirillaceae</taxon>
        <taxon>Amphritea</taxon>
    </lineage>
</organism>
<dbReference type="HAMAP" id="MF_01400">
    <property type="entry name" value="MsrB"/>
    <property type="match status" value="1"/>
</dbReference>
<evidence type="ECO:0000256" key="3">
    <source>
        <dbReference type="ARBA" id="ARBA00022833"/>
    </source>
</evidence>
<evidence type="ECO:0000256" key="1">
    <source>
        <dbReference type="ARBA" id="ARBA00007174"/>
    </source>
</evidence>
<dbReference type="OrthoDB" id="9785497at2"/>
<comment type="similarity">
    <text evidence="1 6">Belongs to the MsrB Met sulfoxide reductase family.</text>
</comment>
<dbReference type="EC" id="1.8.4.12" evidence="6"/>
<evidence type="ECO:0000256" key="4">
    <source>
        <dbReference type="ARBA" id="ARBA00023002"/>
    </source>
</evidence>
<evidence type="ECO:0000256" key="2">
    <source>
        <dbReference type="ARBA" id="ARBA00022723"/>
    </source>
</evidence>
<feature type="binding site" evidence="6">
    <location>
        <position position="103"/>
    </location>
    <ligand>
        <name>Zn(2+)</name>
        <dbReference type="ChEBI" id="CHEBI:29105"/>
    </ligand>
</feature>
<evidence type="ECO:0000259" key="7">
    <source>
        <dbReference type="PROSITE" id="PS51790"/>
    </source>
</evidence>
<evidence type="ECO:0000256" key="6">
    <source>
        <dbReference type="HAMAP-Rule" id="MF_01400"/>
    </source>
</evidence>
<feature type="binding site" evidence="6">
    <location>
        <position position="51"/>
    </location>
    <ligand>
        <name>Zn(2+)</name>
        <dbReference type="ChEBI" id="CHEBI:29105"/>
    </ligand>
</feature>
<keyword evidence="3 6" id="KW-0862">Zinc</keyword>
<comment type="cofactor">
    <cofactor evidence="6">
        <name>Zn(2+)</name>
        <dbReference type="ChEBI" id="CHEBI:29105"/>
    </cofactor>
    <text evidence="6">Binds 1 zinc ion per subunit. The zinc ion is important for the structural integrity of the protein.</text>
</comment>
<dbReference type="InterPro" id="IPR002579">
    <property type="entry name" value="Met_Sox_Rdtase_MsrB_dom"/>
</dbReference>